<organism evidence="1 2">
    <name type="scientific">Phocaeicola massiliensis B84634 = Timone 84634 = DSM 17679 = JCM 13223</name>
    <dbReference type="NCBI Taxonomy" id="1121098"/>
    <lineage>
        <taxon>Bacteria</taxon>
        <taxon>Pseudomonadati</taxon>
        <taxon>Bacteroidota</taxon>
        <taxon>Bacteroidia</taxon>
        <taxon>Bacteroidales</taxon>
        <taxon>Bacteroidaceae</taxon>
        <taxon>Phocaeicola</taxon>
    </lineage>
</organism>
<dbReference type="Proteomes" id="UP000017831">
    <property type="component" value="Unassembled WGS sequence"/>
</dbReference>
<proteinExistence type="predicted"/>
<reference evidence="1 2" key="1">
    <citation type="submission" date="2013-04" db="EMBL/GenBank/DDBJ databases">
        <title>The Genome Sequence of Bacteroides massiliensis DSM 17679.</title>
        <authorList>
            <consortium name="The Broad Institute Genomics Platform"/>
            <person name="Earl A."/>
            <person name="Ward D."/>
            <person name="Feldgarden M."/>
            <person name="Gevers D."/>
            <person name="Martens E."/>
            <person name="Fenner L."/>
            <person name="Roux V."/>
            <person name="Mallet M.N."/>
            <person name="Raoult D."/>
            <person name="Walker B."/>
            <person name="Young S."/>
            <person name="Zeng Q."/>
            <person name="Gargeya S."/>
            <person name="Fitzgerald M."/>
            <person name="Haas B."/>
            <person name="Abouelleil A."/>
            <person name="Allen A.W."/>
            <person name="Alvarado L."/>
            <person name="Arachchi H.M."/>
            <person name="Berlin A.M."/>
            <person name="Chapman S.B."/>
            <person name="Gainer-Dewar J."/>
            <person name="Goldberg J."/>
            <person name="Griggs A."/>
            <person name="Gujja S."/>
            <person name="Hansen M."/>
            <person name="Howarth C."/>
            <person name="Imamovic A."/>
            <person name="Ireland A."/>
            <person name="Larimer J."/>
            <person name="McCowan C."/>
            <person name="Murphy C."/>
            <person name="Pearson M."/>
            <person name="Poon T.W."/>
            <person name="Priest M."/>
            <person name="Roberts A."/>
            <person name="Saif S."/>
            <person name="Shea T."/>
            <person name="Sisk P."/>
            <person name="Sykes S."/>
            <person name="Wortman J."/>
            <person name="Nusbaum C."/>
            <person name="Birren B."/>
        </authorList>
    </citation>
    <scope>NUCLEOTIDE SEQUENCE [LARGE SCALE GENOMIC DNA]</scope>
    <source>
        <strain evidence="2">B84634 / Timone 84634 / DSM 17679 / JCM 13223</strain>
    </source>
</reference>
<keyword evidence="2" id="KW-1185">Reference proteome</keyword>
<dbReference type="EMBL" id="AQHY01000024">
    <property type="protein sequence ID" value="EOA54881.1"/>
    <property type="molecule type" value="Genomic_DNA"/>
</dbReference>
<gene>
    <name evidence="1" type="ORF">HMPREF1534_01924</name>
</gene>
<comment type="caution">
    <text evidence="1">The sequence shown here is derived from an EMBL/GenBank/DDBJ whole genome shotgun (WGS) entry which is preliminary data.</text>
</comment>
<dbReference type="HOGENOM" id="CLU_1632068_0_0_10"/>
<dbReference type="STRING" id="1121098.HMPREF1534_01924"/>
<dbReference type="OrthoDB" id="9999241at2"/>
<protein>
    <submittedName>
        <fullName evidence="1">Uncharacterized protein</fullName>
    </submittedName>
</protein>
<evidence type="ECO:0000313" key="2">
    <source>
        <dbReference type="Proteomes" id="UP000017831"/>
    </source>
</evidence>
<name>U6RGK1_9BACT</name>
<dbReference type="RefSeq" id="WP_005940212.1">
    <property type="nucleotide sequence ID" value="NZ_KB890392.1"/>
</dbReference>
<accession>U6RGK1</accession>
<dbReference type="eggNOG" id="ENOG5030YC1">
    <property type="taxonomic scope" value="Bacteria"/>
</dbReference>
<sequence>MKTLTWQKPGQQNVAQELIKIIINYVAELRVEKQNNRFRLIYGNYDCVEQKDIKALQVALNLSQNKPCNISDDREDIKHWLNLSRNGFADKLHKTYPMLDKTFLDICYLAALGLSIDEIAQYAGNIKRRSVERYMSLICQEVQYPMSGKKGFESFINHILTI</sequence>
<evidence type="ECO:0000313" key="1">
    <source>
        <dbReference type="EMBL" id="EOA54881.1"/>
    </source>
</evidence>
<dbReference type="AlphaFoldDB" id="U6RGK1"/>
<dbReference type="GeneID" id="60062119"/>